<dbReference type="EMBL" id="CP071503">
    <property type="protein sequence ID" value="QSX34828.1"/>
    <property type="molecule type" value="Genomic_DNA"/>
</dbReference>
<dbReference type="RefSeq" id="WP_207356026.1">
    <property type="nucleotide sequence ID" value="NZ_CP071503.1"/>
</dbReference>
<proteinExistence type="predicted"/>
<sequence length="116" mass="12851">MNKTEAIEKIEMSIAEGVQLITPKGMTYEAHLKSITDTLFAHVIEPIEATIVGASFPEYDLKKYKVSKVWAIAHMGNNWLLTLENENEFALGFGESADNILMHGFSSSDAIGEWCA</sequence>
<accession>A0ABX7QVH2</accession>
<reference evidence="1 2" key="1">
    <citation type="submission" date="2021-03" db="EMBL/GenBank/DDBJ databases">
        <title>Novel species identification of genus Shewanella.</title>
        <authorList>
            <person name="Liu G."/>
            <person name="Zhang Q."/>
        </authorList>
    </citation>
    <scope>NUCLEOTIDE SEQUENCE [LARGE SCALE GENOMIC DNA]</scope>
    <source>
        <strain evidence="1 2">FJAT-51800</strain>
    </source>
</reference>
<organism evidence="1 2">
    <name type="scientific">Shewanella avicenniae</name>
    <dbReference type="NCBI Taxonomy" id="2814294"/>
    <lineage>
        <taxon>Bacteria</taxon>
        <taxon>Pseudomonadati</taxon>
        <taxon>Pseudomonadota</taxon>
        <taxon>Gammaproteobacteria</taxon>
        <taxon>Alteromonadales</taxon>
        <taxon>Shewanellaceae</taxon>
        <taxon>Shewanella</taxon>
    </lineage>
</organism>
<evidence type="ECO:0000313" key="2">
    <source>
        <dbReference type="Proteomes" id="UP000662770"/>
    </source>
</evidence>
<gene>
    <name evidence="1" type="ORF">JYB87_06285</name>
</gene>
<evidence type="ECO:0000313" key="1">
    <source>
        <dbReference type="EMBL" id="QSX34828.1"/>
    </source>
</evidence>
<dbReference type="Proteomes" id="UP000662770">
    <property type="component" value="Chromosome"/>
</dbReference>
<protein>
    <recommendedName>
        <fullName evidence="3">DUF551 domain-containing protein</fullName>
    </recommendedName>
</protein>
<evidence type="ECO:0008006" key="3">
    <source>
        <dbReference type="Google" id="ProtNLM"/>
    </source>
</evidence>
<name>A0ABX7QVH2_9GAMM</name>
<keyword evidence="2" id="KW-1185">Reference proteome</keyword>